<evidence type="ECO:0000256" key="5">
    <source>
        <dbReference type="ARBA" id="ARBA00022741"/>
    </source>
</evidence>
<keyword evidence="5 8" id="KW-0547">Nucleotide-binding</keyword>
<dbReference type="NCBIfam" id="TIGR02432">
    <property type="entry name" value="lysidine_TilS_N"/>
    <property type="match status" value="1"/>
</dbReference>
<evidence type="ECO:0000256" key="3">
    <source>
        <dbReference type="ARBA" id="ARBA00022598"/>
    </source>
</evidence>
<dbReference type="GO" id="GO:0032267">
    <property type="term" value="F:tRNA(Ile)-lysidine synthase activity"/>
    <property type="evidence" value="ECO:0007669"/>
    <property type="project" value="UniProtKB-EC"/>
</dbReference>
<dbReference type="AlphaFoldDB" id="A0A7K0EJN7"/>
<protein>
    <recommendedName>
        <fullName evidence="8">tRNA(Ile)-lysidine synthase</fullName>
        <ecNumber evidence="8">6.3.4.19</ecNumber>
    </recommendedName>
    <alternativeName>
        <fullName evidence="8">tRNA(Ile)-2-lysyl-cytidine synthase</fullName>
    </alternativeName>
    <alternativeName>
        <fullName evidence="8">tRNA(Ile)-lysidine synthetase</fullName>
    </alternativeName>
</protein>
<evidence type="ECO:0000256" key="1">
    <source>
        <dbReference type="ARBA" id="ARBA00004496"/>
    </source>
</evidence>
<dbReference type="CDD" id="cd01992">
    <property type="entry name" value="TilS_N"/>
    <property type="match status" value="1"/>
</dbReference>
<dbReference type="Pfam" id="PF01171">
    <property type="entry name" value="ATP_bind_3"/>
    <property type="match status" value="1"/>
</dbReference>
<dbReference type="SMART" id="SM00977">
    <property type="entry name" value="TilS_C"/>
    <property type="match status" value="1"/>
</dbReference>
<gene>
    <name evidence="8 10" type="primary">tilS</name>
    <name evidence="10" type="ORF">GJJ30_12285</name>
</gene>
<evidence type="ECO:0000256" key="8">
    <source>
        <dbReference type="HAMAP-Rule" id="MF_01161"/>
    </source>
</evidence>
<comment type="caution">
    <text evidence="10">The sequence shown here is derived from an EMBL/GenBank/DDBJ whole genome shotgun (WGS) entry which is preliminary data.</text>
</comment>
<name>A0A7K0EJN7_9BACT</name>
<accession>A0A7K0EJN7</accession>
<dbReference type="GO" id="GO:0006400">
    <property type="term" value="P:tRNA modification"/>
    <property type="evidence" value="ECO:0007669"/>
    <property type="project" value="UniProtKB-UniRule"/>
</dbReference>
<evidence type="ECO:0000313" key="11">
    <source>
        <dbReference type="Proteomes" id="UP000441754"/>
    </source>
</evidence>
<dbReference type="SUPFAM" id="SSF52402">
    <property type="entry name" value="Adenine nucleotide alpha hydrolases-like"/>
    <property type="match status" value="1"/>
</dbReference>
<dbReference type="GO" id="GO:0005524">
    <property type="term" value="F:ATP binding"/>
    <property type="evidence" value="ECO:0007669"/>
    <property type="project" value="UniProtKB-UniRule"/>
</dbReference>
<keyword evidence="4 8" id="KW-0819">tRNA processing</keyword>
<proteinExistence type="inferred from homology"/>
<organism evidence="10 11">
    <name type="scientific">Larkinella terrae</name>
    <dbReference type="NCBI Taxonomy" id="2025311"/>
    <lineage>
        <taxon>Bacteria</taxon>
        <taxon>Pseudomonadati</taxon>
        <taxon>Bacteroidota</taxon>
        <taxon>Cytophagia</taxon>
        <taxon>Cytophagales</taxon>
        <taxon>Spirosomataceae</taxon>
        <taxon>Larkinella</taxon>
    </lineage>
</organism>
<comment type="function">
    <text evidence="8">Ligates lysine onto the cytidine present at position 34 of the AUA codon-specific tRNA(Ile) that contains the anticodon CAU, in an ATP-dependent manner. Cytidine is converted to lysidine, thus changing the amino acid specificity of the tRNA from methionine to isoleucine.</text>
</comment>
<dbReference type="Pfam" id="PF11734">
    <property type="entry name" value="TilS_C"/>
    <property type="match status" value="1"/>
</dbReference>
<dbReference type="PANTHER" id="PTHR43033:SF1">
    <property type="entry name" value="TRNA(ILE)-LYSIDINE SYNTHASE-RELATED"/>
    <property type="match status" value="1"/>
</dbReference>
<dbReference type="GO" id="GO:0005737">
    <property type="term" value="C:cytoplasm"/>
    <property type="evidence" value="ECO:0007669"/>
    <property type="project" value="UniProtKB-SubCell"/>
</dbReference>
<comment type="similarity">
    <text evidence="8">Belongs to the tRNA(Ile)-lysidine synthase family.</text>
</comment>
<dbReference type="HAMAP" id="MF_01161">
    <property type="entry name" value="tRNA_Ile_lys_synt"/>
    <property type="match status" value="1"/>
</dbReference>
<evidence type="ECO:0000259" key="9">
    <source>
        <dbReference type="SMART" id="SM00977"/>
    </source>
</evidence>
<dbReference type="InterPro" id="IPR012796">
    <property type="entry name" value="Lysidine-tRNA-synth_C"/>
</dbReference>
<feature type="domain" description="Lysidine-tRNA(Ile) synthetase C-terminal" evidence="9">
    <location>
        <begin position="377"/>
        <end position="449"/>
    </location>
</feature>
<dbReference type="EC" id="6.3.4.19" evidence="8"/>
<dbReference type="Gene3D" id="3.40.50.620">
    <property type="entry name" value="HUPs"/>
    <property type="match status" value="1"/>
</dbReference>
<keyword evidence="2 8" id="KW-0963">Cytoplasm</keyword>
<keyword evidence="11" id="KW-1185">Reference proteome</keyword>
<evidence type="ECO:0000256" key="2">
    <source>
        <dbReference type="ARBA" id="ARBA00022490"/>
    </source>
</evidence>
<evidence type="ECO:0000313" key="10">
    <source>
        <dbReference type="EMBL" id="MRS62070.1"/>
    </source>
</evidence>
<dbReference type="NCBIfam" id="TIGR02433">
    <property type="entry name" value="lysidine_TilS_C"/>
    <property type="match status" value="1"/>
</dbReference>
<comment type="subcellular location">
    <subcellularLocation>
        <location evidence="1 8">Cytoplasm</location>
    </subcellularLocation>
</comment>
<dbReference type="OrthoDB" id="9807403at2"/>
<dbReference type="SUPFAM" id="SSF56037">
    <property type="entry name" value="PheT/TilS domain"/>
    <property type="match status" value="1"/>
</dbReference>
<evidence type="ECO:0000256" key="6">
    <source>
        <dbReference type="ARBA" id="ARBA00022840"/>
    </source>
</evidence>
<sequence>MALAQNKAIEDQFLSFINTEQLFGQTDCILLAISGGLDSVVMAELFRWAGFRYGIAHVNFQLRGTDSEEDQAFVKALAERHQVRFHTTQLAAKEEAEKLGISTQMAARQLRYAWFEDIAKEFGYNGIATAHHQDDVLETILLNLVRGTGLTGLRGIPIRQGNIIRPLWFSSRAEIEMHAQKTGLVWREDGSNSSDKYHRNRLRHQVVPVLKELNPSLLQTLQTTVTRLQSADNLVDEEIRCSWEEIAENRSNSFSLSIQKLITYREWEFRLAEWLQPFGFQYIQTKPIAAAVRSSVFGQKFYSTTHQIMRDRQYLVIEKRHSSINESIVVNTFPDQEVLISAHHVLGFTVVDKPADFQLSVDQQIAYLDADLIQWPLTIRQWQNGESFRPLGMKGSQTIGNFLTNRKVTLAERRFVQVLLSDNQVVWLIGHRISDQFKITAKTRKILKIERRHTSELNAG</sequence>
<dbReference type="Proteomes" id="UP000441754">
    <property type="component" value="Unassembled WGS sequence"/>
</dbReference>
<dbReference type="RefSeq" id="WP_154175447.1">
    <property type="nucleotide sequence ID" value="NZ_WJXZ01000006.1"/>
</dbReference>
<comment type="domain">
    <text evidence="8">The N-terminal region contains the highly conserved SGGXDS motif, predicted to be a P-loop motif involved in ATP binding.</text>
</comment>
<dbReference type="InterPro" id="IPR012094">
    <property type="entry name" value="tRNA_Ile_lys_synt"/>
</dbReference>
<keyword evidence="3 8" id="KW-0436">Ligase</keyword>
<dbReference type="PANTHER" id="PTHR43033">
    <property type="entry name" value="TRNA(ILE)-LYSIDINE SYNTHASE-RELATED"/>
    <property type="match status" value="1"/>
</dbReference>
<reference evidence="10 11" key="1">
    <citation type="journal article" date="2018" name="Antonie Van Leeuwenhoek">
        <title>Larkinella terrae sp. nov., isolated from soil on Jeju Island, South Korea.</title>
        <authorList>
            <person name="Ten L.N."/>
            <person name="Jeon J."/>
            <person name="Park S.J."/>
            <person name="Park S."/>
            <person name="Lee S.Y."/>
            <person name="Kim M.K."/>
            <person name="Jung H.Y."/>
        </authorList>
    </citation>
    <scope>NUCLEOTIDE SEQUENCE [LARGE SCALE GENOMIC DNA]</scope>
    <source>
        <strain evidence="10 11">KCTC 52001</strain>
    </source>
</reference>
<keyword evidence="6 8" id="KW-0067">ATP-binding</keyword>
<dbReference type="InterPro" id="IPR014729">
    <property type="entry name" value="Rossmann-like_a/b/a_fold"/>
</dbReference>
<comment type="catalytic activity">
    <reaction evidence="7 8">
        <text>cytidine(34) in tRNA(Ile2) + L-lysine + ATP = lysidine(34) in tRNA(Ile2) + AMP + diphosphate + H(+)</text>
        <dbReference type="Rhea" id="RHEA:43744"/>
        <dbReference type="Rhea" id="RHEA-COMP:10625"/>
        <dbReference type="Rhea" id="RHEA-COMP:10670"/>
        <dbReference type="ChEBI" id="CHEBI:15378"/>
        <dbReference type="ChEBI" id="CHEBI:30616"/>
        <dbReference type="ChEBI" id="CHEBI:32551"/>
        <dbReference type="ChEBI" id="CHEBI:33019"/>
        <dbReference type="ChEBI" id="CHEBI:82748"/>
        <dbReference type="ChEBI" id="CHEBI:83665"/>
        <dbReference type="ChEBI" id="CHEBI:456215"/>
        <dbReference type="EC" id="6.3.4.19"/>
    </reaction>
</comment>
<dbReference type="InterPro" id="IPR012795">
    <property type="entry name" value="tRNA_Ile_lys_synt_N"/>
</dbReference>
<feature type="binding site" evidence="8">
    <location>
        <begin position="34"/>
        <end position="39"/>
    </location>
    <ligand>
        <name>ATP</name>
        <dbReference type="ChEBI" id="CHEBI:30616"/>
    </ligand>
</feature>
<dbReference type="InterPro" id="IPR011063">
    <property type="entry name" value="TilS/TtcA_N"/>
</dbReference>
<dbReference type="EMBL" id="WJXZ01000006">
    <property type="protein sequence ID" value="MRS62070.1"/>
    <property type="molecule type" value="Genomic_DNA"/>
</dbReference>
<evidence type="ECO:0000256" key="4">
    <source>
        <dbReference type="ARBA" id="ARBA00022694"/>
    </source>
</evidence>
<evidence type="ECO:0000256" key="7">
    <source>
        <dbReference type="ARBA" id="ARBA00048539"/>
    </source>
</evidence>